<dbReference type="EMBL" id="CVRS01000074">
    <property type="protein sequence ID" value="CRL38984.1"/>
    <property type="molecule type" value="Genomic_DNA"/>
</dbReference>
<dbReference type="SMART" id="SM00382">
    <property type="entry name" value="AAA"/>
    <property type="match status" value="1"/>
</dbReference>
<keyword evidence="3" id="KW-0547">Nucleotide-binding</keyword>
<feature type="signal peptide" evidence="7">
    <location>
        <begin position="1"/>
        <end position="30"/>
    </location>
</feature>
<evidence type="ECO:0000256" key="6">
    <source>
        <dbReference type="SAM" id="Phobius"/>
    </source>
</evidence>
<keyword evidence="7" id="KW-0732">Signal</keyword>
<keyword evidence="6" id="KW-1133">Transmembrane helix</keyword>
<feature type="transmembrane region" description="Helical" evidence="6">
    <location>
        <begin position="207"/>
        <end position="229"/>
    </location>
</feature>
<dbReference type="InterPro" id="IPR003593">
    <property type="entry name" value="AAA+_ATPase"/>
</dbReference>
<dbReference type="SUPFAM" id="SSF52540">
    <property type="entry name" value="P-loop containing nucleoside triphosphate hydrolases"/>
    <property type="match status" value="1"/>
</dbReference>
<dbReference type="PROSITE" id="PS50893">
    <property type="entry name" value="ABC_TRANSPORTER_2"/>
    <property type="match status" value="1"/>
</dbReference>
<evidence type="ECO:0000256" key="3">
    <source>
        <dbReference type="ARBA" id="ARBA00022741"/>
    </source>
</evidence>
<evidence type="ECO:0000313" key="10">
    <source>
        <dbReference type="Proteomes" id="UP000049828"/>
    </source>
</evidence>
<dbReference type="CDD" id="cd08547">
    <property type="entry name" value="Type_II_cohesin"/>
    <property type="match status" value="1"/>
</dbReference>
<evidence type="ECO:0000256" key="7">
    <source>
        <dbReference type="SAM" id="SignalP"/>
    </source>
</evidence>
<dbReference type="GO" id="GO:0005524">
    <property type="term" value="F:ATP binding"/>
    <property type="evidence" value="ECO:0007669"/>
    <property type="project" value="UniProtKB-KW"/>
</dbReference>
<keyword evidence="4" id="KW-0067">ATP-binding</keyword>
<keyword evidence="6" id="KW-0472">Membrane</keyword>
<keyword evidence="10" id="KW-1185">Reference proteome</keyword>
<evidence type="ECO:0000313" key="9">
    <source>
        <dbReference type="EMBL" id="CRL38984.1"/>
    </source>
</evidence>
<dbReference type="Proteomes" id="UP000049828">
    <property type="component" value="Unassembled WGS sequence"/>
</dbReference>
<dbReference type="InterPro" id="IPR003439">
    <property type="entry name" value="ABC_transporter-like_ATP-bd"/>
</dbReference>
<dbReference type="CDD" id="cd03220">
    <property type="entry name" value="ABC_KpsT_Wzt"/>
    <property type="match status" value="1"/>
</dbReference>
<name>A0A0M6WNP5_9FIRM</name>
<feature type="coiled-coil region" evidence="5">
    <location>
        <begin position="238"/>
        <end position="265"/>
    </location>
</feature>
<dbReference type="GO" id="GO:0016020">
    <property type="term" value="C:membrane"/>
    <property type="evidence" value="ECO:0007669"/>
    <property type="project" value="InterPro"/>
</dbReference>
<evidence type="ECO:0000256" key="2">
    <source>
        <dbReference type="ARBA" id="ARBA00022448"/>
    </source>
</evidence>
<feature type="domain" description="ABC transporter" evidence="8">
    <location>
        <begin position="283"/>
        <end position="522"/>
    </location>
</feature>
<keyword evidence="5" id="KW-0175">Coiled coil</keyword>
<dbReference type="AlphaFoldDB" id="A0A0M6WNP5"/>
<dbReference type="SUPFAM" id="SSF49384">
    <property type="entry name" value="Carbohydrate-binding domain"/>
    <property type="match status" value="1"/>
</dbReference>
<dbReference type="PROSITE" id="PS51257">
    <property type="entry name" value="PROKAR_LIPOPROTEIN"/>
    <property type="match status" value="1"/>
</dbReference>
<keyword evidence="2" id="KW-0813">Transport</keyword>
<evidence type="ECO:0000259" key="8">
    <source>
        <dbReference type="PROSITE" id="PS50893"/>
    </source>
</evidence>
<keyword evidence="6" id="KW-0812">Transmembrane</keyword>
<evidence type="ECO:0000256" key="5">
    <source>
        <dbReference type="SAM" id="Coils"/>
    </source>
</evidence>
<sequence>MHKKRNHIRINIACLIFLMLIGCLPMRIYAANATVTFGSESYEGESGGDFPVGIYIRGDTAISQYHIEIKYDEKRLRYTDDFGNNDEENGILTFDGTTSSDETKLWLTFEALSGGMADIQITSATALTETGENFDIENLQNVQVNLSGEDTVGEVEEEQSPMEQVTETVIEATENITDISSEEQTETEESNTEVFMTTENTTAGTPVWKIGLGIIVGFLLLFAVIFFAFQERKSFKDKKKKSDELQLLDLSKEELENNIKDSEEISSEDVNDESDMTTEKPIIKVDDVSMVYKTPTLSTSGIKEYIIQLIKHQVNYRTLKALDHVSFDIYRGEIVGIIGTNGSGKSTLLKIISGALNPSSGEVVVDKKKIQLLTLGAGFDMELSAKENVYLNGAIIGYTKEFIDLHYDEIVSFAELDGFMDEKVKNFSSGMVSRLGFAIATVGDAAEILILDEVLSVGDEFFRKKSLSRVQELIHGGSTVLMVSHGIGTILKNCTKVVWIEKGKLQMVGNPDIVCAAYRSQHN</sequence>
<evidence type="ECO:0000256" key="1">
    <source>
        <dbReference type="ARBA" id="ARBA00005417"/>
    </source>
</evidence>
<protein>
    <recommendedName>
        <fullName evidence="8">ABC transporter domain-containing protein</fullName>
    </recommendedName>
</protein>
<feature type="chain" id="PRO_5039383145" description="ABC transporter domain-containing protein" evidence="7">
    <location>
        <begin position="31"/>
        <end position="523"/>
    </location>
</feature>
<comment type="similarity">
    <text evidence="1">Belongs to the ABC transporter superfamily.</text>
</comment>
<dbReference type="InterPro" id="IPR015860">
    <property type="entry name" value="ABC_transpr_TagH-like"/>
</dbReference>
<dbReference type="Pfam" id="PF00005">
    <property type="entry name" value="ABC_tran"/>
    <property type="match status" value="1"/>
</dbReference>
<dbReference type="GO" id="GO:0016887">
    <property type="term" value="F:ATP hydrolysis activity"/>
    <property type="evidence" value="ECO:0007669"/>
    <property type="project" value="InterPro"/>
</dbReference>
<dbReference type="GO" id="GO:0140359">
    <property type="term" value="F:ABC-type transporter activity"/>
    <property type="evidence" value="ECO:0007669"/>
    <property type="project" value="InterPro"/>
</dbReference>
<dbReference type="GO" id="GO:0030246">
    <property type="term" value="F:carbohydrate binding"/>
    <property type="evidence" value="ECO:0007669"/>
    <property type="project" value="InterPro"/>
</dbReference>
<accession>A0A0M6WNP5</accession>
<dbReference type="PANTHER" id="PTHR46743">
    <property type="entry name" value="TEICHOIC ACIDS EXPORT ATP-BINDING PROTEIN TAGH"/>
    <property type="match status" value="1"/>
</dbReference>
<dbReference type="Gene3D" id="3.40.50.300">
    <property type="entry name" value="P-loop containing nucleotide triphosphate hydrolases"/>
    <property type="match status" value="1"/>
</dbReference>
<reference evidence="10" key="1">
    <citation type="submission" date="2015-05" db="EMBL/GenBank/DDBJ databases">
        <authorList>
            <consortium name="Pathogen Informatics"/>
        </authorList>
    </citation>
    <scope>NUCLEOTIDE SEQUENCE [LARGE SCALE GENOMIC DNA]</scope>
    <source>
        <strain evidence="10">L1-83</strain>
    </source>
</reference>
<dbReference type="InterPro" id="IPR050683">
    <property type="entry name" value="Bact_Polysacc_Export_ATP-bd"/>
</dbReference>
<dbReference type="PANTHER" id="PTHR46743:SF2">
    <property type="entry name" value="TEICHOIC ACIDS EXPORT ATP-BINDING PROTEIN TAGH"/>
    <property type="match status" value="1"/>
</dbReference>
<gene>
    <name evidence="9" type="ORF">RIL183_23801</name>
</gene>
<organism evidence="9 10">
    <name type="scientific">Roseburia inulinivorans</name>
    <dbReference type="NCBI Taxonomy" id="360807"/>
    <lineage>
        <taxon>Bacteria</taxon>
        <taxon>Bacillati</taxon>
        <taxon>Bacillota</taxon>
        <taxon>Clostridia</taxon>
        <taxon>Lachnospirales</taxon>
        <taxon>Lachnospiraceae</taxon>
        <taxon>Roseburia</taxon>
    </lineage>
</organism>
<evidence type="ECO:0000256" key="4">
    <source>
        <dbReference type="ARBA" id="ARBA00022840"/>
    </source>
</evidence>
<dbReference type="InterPro" id="IPR027417">
    <property type="entry name" value="P-loop_NTPase"/>
</dbReference>
<proteinExistence type="inferred from homology"/>
<dbReference type="InterPro" id="IPR008965">
    <property type="entry name" value="CBM2/CBM3_carb-bd_dom_sf"/>
</dbReference>